<proteinExistence type="predicted"/>
<keyword evidence="3" id="KW-1185">Reference proteome</keyword>
<dbReference type="SUPFAM" id="SSF50346">
    <property type="entry name" value="PRC-barrel domain"/>
    <property type="match status" value="1"/>
</dbReference>
<dbReference type="Proteomes" id="UP000619033">
    <property type="component" value="Unassembled WGS sequence"/>
</dbReference>
<sequence>MVSSVDVNGTSVFSPSGDHLGHIAHLMIDKASGQIGYAVMAFGGFLGLGQDETPVPWRKLRFDTNLGGYVTDITRDQLSNAPKPPANWSESHEWRKQSYDYYGQGYYW</sequence>
<dbReference type="AlphaFoldDB" id="A0A8J7MUS5"/>
<dbReference type="PANTHER" id="PTHR36505">
    <property type="entry name" value="BLR1072 PROTEIN"/>
    <property type="match status" value="1"/>
</dbReference>
<comment type="caution">
    <text evidence="2">The sequence shown here is derived from an EMBL/GenBank/DDBJ whole genome shotgun (WGS) entry which is preliminary data.</text>
</comment>
<dbReference type="EMBL" id="JAESVP010000005">
    <property type="protein sequence ID" value="MBL4928838.1"/>
    <property type="molecule type" value="Genomic_DNA"/>
</dbReference>
<organism evidence="2 3">
    <name type="scientific">Fuscibacter oryzae</name>
    <dbReference type="NCBI Taxonomy" id="2803939"/>
    <lineage>
        <taxon>Bacteria</taxon>
        <taxon>Pseudomonadati</taxon>
        <taxon>Pseudomonadota</taxon>
        <taxon>Alphaproteobacteria</taxon>
        <taxon>Rhodobacterales</taxon>
        <taxon>Paracoccaceae</taxon>
        <taxon>Fuscibacter</taxon>
    </lineage>
</organism>
<evidence type="ECO:0000313" key="3">
    <source>
        <dbReference type="Proteomes" id="UP000619033"/>
    </source>
</evidence>
<evidence type="ECO:0000259" key="1">
    <source>
        <dbReference type="Pfam" id="PF05239"/>
    </source>
</evidence>
<accession>A0A8J7MUS5</accession>
<dbReference type="Pfam" id="PF05239">
    <property type="entry name" value="PRC"/>
    <property type="match status" value="1"/>
</dbReference>
<dbReference type="Gene3D" id="2.30.30.240">
    <property type="entry name" value="PRC-barrel domain"/>
    <property type="match status" value="1"/>
</dbReference>
<dbReference type="InterPro" id="IPR027275">
    <property type="entry name" value="PRC-brl_dom"/>
</dbReference>
<feature type="domain" description="PRC-barrel" evidence="1">
    <location>
        <begin position="4"/>
        <end position="78"/>
    </location>
</feature>
<dbReference type="PANTHER" id="PTHR36505:SF1">
    <property type="entry name" value="BLR1072 PROTEIN"/>
    <property type="match status" value="1"/>
</dbReference>
<dbReference type="InterPro" id="IPR011033">
    <property type="entry name" value="PRC_barrel-like_sf"/>
</dbReference>
<reference evidence="2" key="1">
    <citation type="submission" date="2021-01" db="EMBL/GenBank/DDBJ databases">
        <title>Genome seq and assembly of Tabrizicola sp. KVB23.</title>
        <authorList>
            <person name="Chhetri G."/>
        </authorList>
    </citation>
    <scope>NUCLEOTIDE SEQUENCE</scope>
    <source>
        <strain evidence="2">KVB23</strain>
    </source>
</reference>
<evidence type="ECO:0000313" key="2">
    <source>
        <dbReference type="EMBL" id="MBL4928838.1"/>
    </source>
</evidence>
<gene>
    <name evidence="2" type="ORF">JI744_12045</name>
</gene>
<protein>
    <submittedName>
        <fullName evidence="2">PRC-barrel domain-containing protein</fullName>
    </submittedName>
</protein>
<name>A0A8J7MUS5_9RHOB</name>